<reference evidence="3" key="1">
    <citation type="submission" date="2017-09" db="EMBL/GenBank/DDBJ databases">
        <authorList>
            <person name="Feng G."/>
            <person name="Zhu H."/>
        </authorList>
    </citation>
    <scope>NUCLEOTIDE SEQUENCE [LARGE SCALE GENOMIC DNA]</scope>
    <source>
        <strain evidence="3">1PNM-20</strain>
    </source>
</reference>
<gene>
    <name evidence="2" type="ORF">CKY28_05240</name>
</gene>
<evidence type="ECO:0000313" key="2">
    <source>
        <dbReference type="EMBL" id="PAX08766.1"/>
    </source>
</evidence>
<keyword evidence="3" id="KW-1185">Reference proteome</keyword>
<dbReference type="Proteomes" id="UP000218151">
    <property type="component" value="Unassembled WGS sequence"/>
</dbReference>
<dbReference type="PROSITE" id="PS50930">
    <property type="entry name" value="HTH_LYTTR"/>
    <property type="match status" value="1"/>
</dbReference>
<sequence>MWSGPRWRSSRTCSIPGASCVHRSAIVNLDRVVRAEPAGGGRLLLHMEAGGVVQASRAGAKLVREQLL</sequence>
<dbReference type="OrthoDB" id="9781059at2"/>
<accession>A0A2A2SHN7</accession>
<name>A0A2A2SHN7_9SPHN</name>
<dbReference type="AlphaFoldDB" id="A0A2A2SHN7"/>
<dbReference type="Pfam" id="PF04397">
    <property type="entry name" value="LytTR"/>
    <property type="match status" value="1"/>
</dbReference>
<organism evidence="2 3">
    <name type="scientific">Sphingomonas lenta</name>
    <dbReference type="NCBI Taxonomy" id="1141887"/>
    <lineage>
        <taxon>Bacteria</taxon>
        <taxon>Pseudomonadati</taxon>
        <taxon>Pseudomonadota</taxon>
        <taxon>Alphaproteobacteria</taxon>
        <taxon>Sphingomonadales</taxon>
        <taxon>Sphingomonadaceae</taxon>
        <taxon>Sphingomonas</taxon>
    </lineage>
</organism>
<feature type="domain" description="HTH LytTR-type" evidence="1">
    <location>
        <begin position="21"/>
        <end position="68"/>
    </location>
</feature>
<protein>
    <recommendedName>
        <fullName evidence="1">HTH LytTR-type domain-containing protein</fullName>
    </recommendedName>
</protein>
<evidence type="ECO:0000313" key="3">
    <source>
        <dbReference type="Proteomes" id="UP000218151"/>
    </source>
</evidence>
<evidence type="ECO:0000259" key="1">
    <source>
        <dbReference type="PROSITE" id="PS50930"/>
    </source>
</evidence>
<dbReference type="InterPro" id="IPR007492">
    <property type="entry name" value="LytTR_DNA-bd_dom"/>
</dbReference>
<dbReference type="EMBL" id="NSLI01000002">
    <property type="protein sequence ID" value="PAX08766.1"/>
    <property type="molecule type" value="Genomic_DNA"/>
</dbReference>
<proteinExistence type="predicted"/>
<dbReference type="GO" id="GO:0003677">
    <property type="term" value="F:DNA binding"/>
    <property type="evidence" value="ECO:0007669"/>
    <property type="project" value="InterPro"/>
</dbReference>
<comment type="caution">
    <text evidence="2">The sequence shown here is derived from an EMBL/GenBank/DDBJ whole genome shotgun (WGS) entry which is preliminary data.</text>
</comment>